<keyword evidence="2" id="KW-1185">Reference proteome</keyword>
<comment type="caution">
    <text evidence="1">The sequence shown here is derived from an EMBL/GenBank/DDBJ whole genome shotgun (WGS) entry which is preliminary data.</text>
</comment>
<organism evidence="1 2">
    <name type="scientific">Aphis glycines</name>
    <name type="common">Soybean aphid</name>
    <dbReference type="NCBI Taxonomy" id="307491"/>
    <lineage>
        <taxon>Eukaryota</taxon>
        <taxon>Metazoa</taxon>
        <taxon>Ecdysozoa</taxon>
        <taxon>Arthropoda</taxon>
        <taxon>Hexapoda</taxon>
        <taxon>Insecta</taxon>
        <taxon>Pterygota</taxon>
        <taxon>Neoptera</taxon>
        <taxon>Paraneoptera</taxon>
        <taxon>Hemiptera</taxon>
        <taxon>Sternorrhyncha</taxon>
        <taxon>Aphidomorpha</taxon>
        <taxon>Aphidoidea</taxon>
        <taxon>Aphididae</taxon>
        <taxon>Aphidini</taxon>
        <taxon>Aphis</taxon>
        <taxon>Aphis</taxon>
    </lineage>
</organism>
<dbReference type="AlphaFoldDB" id="A0A6G0T4Q6"/>
<name>A0A6G0T4Q6_APHGL</name>
<evidence type="ECO:0000313" key="2">
    <source>
        <dbReference type="Proteomes" id="UP000475862"/>
    </source>
</evidence>
<gene>
    <name evidence="1" type="ORF">AGLY_014086</name>
</gene>
<dbReference type="Proteomes" id="UP000475862">
    <property type="component" value="Unassembled WGS sequence"/>
</dbReference>
<protein>
    <submittedName>
        <fullName evidence="1">Uncharacterized protein</fullName>
    </submittedName>
</protein>
<sequence>MNSLINNDLWLNPVVLNLFRMMEHLTFYEVFAEHGRKIKQRIEFNCLYKFGDQSKYYGIDEQNVWIQDVGSVLRYFTDARTSTGQESNSRASKKSALKKVRIGFKKIYYHVPKQLLQSSHKKVTENWKFHAKPVYNSNSITNQCKYFTFSQNIYIPISVICKRLNLKYASIVSRKNYLDNT</sequence>
<evidence type="ECO:0000313" key="1">
    <source>
        <dbReference type="EMBL" id="KAE9525559.1"/>
    </source>
</evidence>
<dbReference type="EMBL" id="VYZN01000059">
    <property type="protein sequence ID" value="KAE9525559.1"/>
    <property type="molecule type" value="Genomic_DNA"/>
</dbReference>
<reference evidence="1 2" key="1">
    <citation type="submission" date="2019-08" db="EMBL/GenBank/DDBJ databases">
        <title>The genome of the soybean aphid Biotype 1, its phylome, world population structure and adaptation to the North American continent.</title>
        <authorList>
            <person name="Giordano R."/>
            <person name="Donthu R.K."/>
            <person name="Hernandez A.G."/>
            <person name="Wright C.L."/>
            <person name="Zimin A.V."/>
        </authorList>
    </citation>
    <scope>NUCLEOTIDE SEQUENCE [LARGE SCALE GENOMIC DNA]</scope>
    <source>
        <tissue evidence="1">Whole aphids</tissue>
    </source>
</reference>
<accession>A0A6G0T4Q6</accession>
<proteinExistence type="predicted"/>